<accession>A0AAU9JGI5</accession>
<dbReference type="PRINTS" id="PR00387">
    <property type="entry name" value="PDIESTERASE1"/>
</dbReference>
<dbReference type="PROSITE" id="PS00126">
    <property type="entry name" value="PDEASE_I_1"/>
    <property type="match status" value="1"/>
</dbReference>
<dbReference type="InterPro" id="IPR003607">
    <property type="entry name" value="HD/PDEase_dom"/>
</dbReference>
<evidence type="ECO:0000256" key="5">
    <source>
        <dbReference type="PIRSR" id="PIRSR623088-3"/>
    </source>
</evidence>
<dbReference type="SMART" id="SM00471">
    <property type="entry name" value="HDc"/>
    <property type="match status" value="1"/>
</dbReference>
<feature type="binding site" evidence="5">
    <location>
        <position position="200"/>
    </location>
    <ligand>
        <name>Zn(2+)</name>
        <dbReference type="ChEBI" id="CHEBI:29105"/>
        <label>2</label>
    </ligand>
</feature>
<reference evidence="7" key="1">
    <citation type="submission" date="2021-09" db="EMBL/GenBank/DDBJ databases">
        <authorList>
            <consortium name="AG Swart"/>
            <person name="Singh M."/>
            <person name="Singh A."/>
            <person name="Seah K."/>
            <person name="Emmerich C."/>
        </authorList>
    </citation>
    <scope>NUCLEOTIDE SEQUENCE</scope>
    <source>
        <strain evidence="7">ATCC30299</strain>
    </source>
</reference>
<feature type="binding site" evidence="4">
    <location>
        <begin position="158"/>
        <end position="162"/>
    </location>
    <ligand>
        <name>AMP</name>
        <dbReference type="ChEBI" id="CHEBI:456215"/>
    </ligand>
</feature>
<name>A0AAU9JGI5_9CILI</name>
<gene>
    <name evidence="7" type="ORF">BSTOLATCC_MIC37822</name>
</gene>
<feature type="binding site" evidence="5">
    <location>
        <position position="162"/>
    </location>
    <ligand>
        <name>Zn(2+)</name>
        <dbReference type="ChEBI" id="CHEBI:29105"/>
        <label>1</label>
    </ligand>
</feature>
<protein>
    <recommendedName>
        <fullName evidence="6">PDEase domain-containing protein</fullName>
    </recommendedName>
</protein>
<evidence type="ECO:0000313" key="7">
    <source>
        <dbReference type="EMBL" id="CAG9325076.1"/>
    </source>
</evidence>
<feature type="binding site" evidence="5">
    <location>
        <position position="309"/>
    </location>
    <ligand>
        <name>Zn(2+)</name>
        <dbReference type="ChEBI" id="CHEBI:29105"/>
        <label>1</label>
    </ligand>
</feature>
<evidence type="ECO:0000256" key="3">
    <source>
        <dbReference type="PIRSR" id="PIRSR623088-1"/>
    </source>
</evidence>
<keyword evidence="8" id="KW-1185">Reference proteome</keyword>
<dbReference type="InterPro" id="IPR023174">
    <property type="entry name" value="PDEase_CS"/>
</dbReference>
<evidence type="ECO:0000259" key="6">
    <source>
        <dbReference type="PROSITE" id="PS51845"/>
    </source>
</evidence>
<feature type="binding site" evidence="4">
    <location>
        <position position="362"/>
    </location>
    <ligand>
        <name>AMP</name>
        <dbReference type="ChEBI" id="CHEBI:456215"/>
    </ligand>
</feature>
<dbReference type="InterPro" id="IPR023088">
    <property type="entry name" value="PDEase"/>
</dbReference>
<evidence type="ECO:0000256" key="4">
    <source>
        <dbReference type="PIRSR" id="PIRSR623088-2"/>
    </source>
</evidence>
<dbReference type="Proteomes" id="UP001162131">
    <property type="component" value="Unassembled WGS sequence"/>
</dbReference>
<proteinExistence type="predicted"/>
<dbReference type="PROSITE" id="PS51845">
    <property type="entry name" value="PDEASE_I_2"/>
    <property type="match status" value="1"/>
</dbReference>
<feature type="binding site" evidence="5">
    <location>
        <position position="200"/>
    </location>
    <ligand>
        <name>Zn(2+)</name>
        <dbReference type="ChEBI" id="CHEBI:29105"/>
        <label>1</label>
    </ligand>
</feature>
<dbReference type="SUPFAM" id="SSF109604">
    <property type="entry name" value="HD-domain/PDEase-like"/>
    <property type="match status" value="1"/>
</dbReference>
<keyword evidence="2" id="KW-0378">Hydrolase</keyword>
<organism evidence="7 8">
    <name type="scientific">Blepharisma stoltei</name>
    <dbReference type="NCBI Taxonomy" id="1481888"/>
    <lineage>
        <taxon>Eukaryota</taxon>
        <taxon>Sar</taxon>
        <taxon>Alveolata</taxon>
        <taxon>Ciliophora</taxon>
        <taxon>Postciliodesmatophora</taxon>
        <taxon>Heterotrichea</taxon>
        <taxon>Heterotrichida</taxon>
        <taxon>Blepharismidae</taxon>
        <taxon>Blepharisma</taxon>
    </lineage>
</organism>
<keyword evidence="1 5" id="KW-0479">Metal-binding</keyword>
<feature type="active site" description="Proton donor" evidence="3">
    <location>
        <position position="158"/>
    </location>
</feature>
<dbReference type="PANTHER" id="PTHR11347">
    <property type="entry name" value="CYCLIC NUCLEOTIDE PHOSPHODIESTERASE"/>
    <property type="match status" value="1"/>
</dbReference>
<dbReference type="GO" id="GO:0007165">
    <property type="term" value="P:signal transduction"/>
    <property type="evidence" value="ECO:0007669"/>
    <property type="project" value="InterPro"/>
</dbReference>
<dbReference type="GO" id="GO:0004114">
    <property type="term" value="F:3',5'-cyclic-nucleotide phosphodiesterase activity"/>
    <property type="evidence" value="ECO:0007669"/>
    <property type="project" value="InterPro"/>
</dbReference>
<dbReference type="EMBL" id="CAJZBQ010000037">
    <property type="protein sequence ID" value="CAG9325076.1"/>
    <property type="molecule type" value="Genomic_DNA"/>
</dbReference>
<dbReference type="Gene3D" id="1.10.1300.10">
    <property type="entry name" value="3'5'-cyclic nucleotide phosphodiesterase, catalytic domain"/>
    <property type="match status" value="1"/>
</dbReference>
<dbReference type="Pfam" id="PF00233">
    <property type="entry name" value="PDEase_I"/>
    <property type="match status" value="1"/>
</dbReference>
<dbReference type="GO" id="GO:0046872">
    <property type="term" value="F:metal ion binding"/>
    <property type="evidence" value="ECO:0007669"/>
    <property type="project" value="UniProtKB-KW"/>
</dbReference>
<evidence type="ECO:0000256" key="2">
    <source>
        <dbReference type="ARBA" id="ARBA00022801"/>
    </source>
</evidence>
<evidence type="ECO:0000313" key="8">
    <source>
        <dbReference type="Proteomes" id="UP001162131"/>
    </source>
</evidence>
<dbReference type="AlphaFoldDB" id="A0AAU9JGI5"/>
<feature type="binding site" evidence="4">
    <location>
        <position position="200"/>
    </location>
    <ligand>
        <name>AMP</name>
        <dbReference type="ChEBI" id="CHEBI:456215"/>
    </ligand>
</feature>
<feature type="domain" description="PDEase" evidence="6">
    <location>
        <begin position="62"/>
        <end position="405"/>
    </location>
</feature>
<evidence type="ECO:0000256" key="1">
    <source>
        <dbReference type="ARBA" id="ARBA00022723"/>
    </source>
</evidence>
<feature type="binding site" evidence="5">
    <location>
        <position position="199"/>
    </location>
    <ligand>
        <name>Zn(2+)</name>
        <dbReference type="ChEBI" id="CHEBI:29105"/>
        <label>1</label>
    </ligand>
</feature>
<dbReference type="InterPro" id="IPR002073">
    <property type="entry name" value="PDEase_catalytic_dom"/>
</dbReference>
<comment type="caution">
    <text evidence="7">The sequence shown here is derived from an EMBL/GenBank/DDBJ whole genome shotgun (WGS) entry which is preliminary data.</text>
</comment>
<dbReference type="InterPro" id="IPR036971">
    <property type="entry name" value="PDEase_catalytic_dom_sf"/>
</dbReference>
<sequence>MGCTASRTKMRVAAVKTQTPQERAVMEKIEQLANQNTELVSPQELELIRQTFFSLQEIDETRRNKWLEAIQDDILSPLYFSVQGELKYSNEHPFIPIHEKVEEAGIKDFPTLGKTKEELREYALYIYNDFISAFNIDILKIQRLIFAISENYQNNPFHNFHHGFCVTQMLYAIGVKTNKYSDFLESKDHLALLVSAIGHDLNHPGVTNAFMINSRHSLAIRYNDTSVLENYHAATLINFLELSGCDIFSGFSPAEKVYMRKQIIPAILATDMAKHGQVMETFRNSMEHYNKENSDHKQAFMGMALHCADVGNPTLRFDFATVWSLRVIKEFNQQVWQEEQRGIPVSEFLRIGNDIKKIKQNQVGFIDIFILPLWRLFYSFVPQVVDYVEAIENNRRQWELIEKLE</sequence>
<feature type="binding site" evidence="4">
    <location>
        <position position="309"/>
    </location>
    <ligand>
        <name>AMP</name>
        <dbReference type="ChEBI" id="CHEBI:456215"/>
    </ligand>
</feature>